<dbReference type="EMBL" id="BNJQ01000001">
    <property type="protein sequence ID" value="GHP01395.1"/>
    <property type="molecule type" value="Genomic_DNA"/>
</dbReference>
<proteinExistence type="predicted"/>
<reference evidence="1" key="1">
    <citation type="submission" date="2020-10" db="EMBL/GenBank/DDBJ databases">
        <title>Unveiling of a novel bifunctional photoreceptor, Dualchrome1, isolated from a cosmopolitan green alga.</title>
        <authorList>
            <person name="Suzuki S."/>
            <person name="Kawachi M."/>
        </authorList>
    </citation>
    <scope>NUCLEOTIDE SEQUENCE</scope>
    <source>
        <strain evidence="1">NIES 2893</strain>
    </source>
</reference>
<sequence>MGRGGRGPSGPKKPSEDFMPGTAFSVNCGKCQQLNNMSFRMCEEFAFTCGHCGAENAANTRAIMASYCSDVGISDDARRPHFAAHDPSVV</sequence>
<accession>A0A830H2P1</accession>
<dbReference type="Proteomes" id="UP000660262">
    <property type="component" value="Unassembled WGS sequence"/>
</dbReference>
<keyword evidence="2" id="KW-1185">Reference proteome</keyword>
<organism evidence="1 2">
    <name type="scientific">Pycnococcus provasolii</name>
    <dbReference type="NCBI Taxonomy" id="41880"/>
    <lineage>
        <taxon>Eukaryota</taxon>
        <taxon>Viridiplantae</taxon>
        <taxon>Chlorophyta</taxon>
        <taxon>Pseudoscourfieldiophyceae</taxon>
        <taxon>Pseudoscourfieldiales</taxon>
        <taxon>Pycnococcaceae</taxon>
        <taxon>Pycnococcus</taxon>
    </lineage>
</organism>
<evidence type="ECO:0000313" key="1">
    <source>
        <dbReference type="EMBL" id="GHP01395.1"/>
    </source>
</evidence>
<evidence type="ECO:0000313" key="2">
    <source>
        <dbReference type="Proteomes" id="UP000660262"/>
    </source>
</evidence>
<gene>
    <name evidence="1" type="ORF">PPROV_000015100</name>
</gene>
<name>A0A830H2P1_9CHLO</name>
<dbReference type="AlphaFoldDB" id="A0A830H2P1"/>
<protein>
    <submittedName>
        <fullName evidence="1">Uncharacterized protein</fullName>
    </submittedName>
</protein>
<comment type="caution">
    <text evidence="1">The sequence shown here is derived from an EMBL/GenBank/DDBJ whole genome shotgun (WGS) entry which is preliminary data.</text>
</comment>